<evidence type="ECO:0000256" key="3">
    <source>
        <dbReference type="ARBA" id="ARBA00023125"/>
    </source>
</evidence>
<gene>
    <name evidence="6" type="ORF">FHR21_002713</name>
</gene>
<dbReference type="RefSeq" id="WP_184099130.1">
    <property type="nucleotide sequence ID" value="NZ_JACIJH010000009.1"/>
</dbReference>
<protein>
    <submittedName>
        <fullName evidence="6">Integrase</fullName>
    </submittedName>
</protein>
<sequence>MPNLRLSLTDSLCARAKPEPREYALRDLRQPGLALRVQPCGARSWIMRARVNGKPVRHSLGAFPAIPVKDARQIAAALLSADAAPPPTLSTAPLFEIFQTEHERRWAALYKAAGLKTYQTYVRCELLPAFGGKRLDTITRPDVMRWFEGYSARRPGGANRALGILGQMLGAAKAWGHLPDGWLNPVTGVRMNRRKVVGTFLSERQMGRLGVVLDARMATGCTAAALLRFLTLTGCRVGEAVDLEWRDVLPDRLRLRDSKTGPRDVPLGVPVRRFLKSHRARSPSRAPSAPVFPLARRQHTETVRAAWLSIRREAGLPSALRIHDLRHSFASHAVMSGETLFSTSRLLGHRRVQMTARYAHLADAALLAAAEKIGAWIWASHHAHPRNTYQHLQERHENGPLSVPSVR</sequence>
<dbReference type="Proteomes" id="UP000537161">
    <property type="component" value="Unassembled WGS sequence"/>
</dbReference>
<dbReference type="Gene3D" id="3.30.160.390">
    <property type="entry name" value="Integrase, DNA-binding domain"/>
    <property type="match status" value="1"/>
</dbReference>
<dbReference type="InterPro" id="IPR025166">
    <property type="entry name" value="Integrase_DNA_bind_dom"/>
</dbReference>
<dbReference type="Gene3D" id="1.10.443.10">
    <property type="entry name" value="Intergrase catalytic core"/>
    <property type="match status" value="1"/>
</dbReference>
<dbReference type="InterPro" id="IPR002104">
    <property type="entry name" value="Integrase_catalytic"/>
</dbReference>
<proteinExistence type="inferred from homology"/>
<dbReference type="InterPro" id="IPR011010">
    <property type="entry name" value="DNA_brk_join_enz"/>
</dbReference>
<dbReference type="PROSITE" id="PS51898">
    <property type="entry name" value="TYR_RECOMBINASE"/>
    <property type="match status" value="1"/>
</dbReference>
<organism evidence="6 7">
    <name type="scientific">Sphingopyxis panaciterrulae</name>
    <dbReference type="NCBI Taxonomy" id="462372"/>
    <lineage>
        <taxon>Bacteria</taxon>
        <taxon>Pseudomonadati</taxon>
        <taxon>Pseudomonadota</taxon>
        <taxon>Alphaproteobacteria</taxon>
        <taxon>Sphingomonadales</taxon>
        <taxon>Sphingomonadaceae</taxon>
        <taxon>Sphingopyxis</taxon>
    </lineage>
</organism>
<comment type="caution">
    <text evidence="6">The sequence shown here is derived from an EMBL/GenBank/DDBJ whole genome shotgun (WGS) entry which is preliminary data.</text>
</comment>
<keyword evidence="3" id="KW-0238">DNA-binding</keyword>
<dbReference type="GO" id="GO:0003677">
    <property type="term" value="F:DNA binding"/>
    <property type="evidence" value="ECO:0007669"/>
    <property type="project" value="UniProtKB-KW"/>
</dbReference>
<accession>A0A7W9B7D5</accession>
<dbReference type="SUPFAM" id="SSF56349">
    <property type="entry name" value="DNA breaking-rejoining enzymes"/>
    <property type="match status" value="1"/>
</dbReference>
<evidence type="ECO:0000259" key="5">
    <source>
        <dbReference type="PROSITE" id="PS51898"/>
    </source>
</evidence>
<reference evidence="6 7" key="1">
    <citation type="submission" date="2020-08" db="EMBL/GenBank/DDBJ databases">
        <title>Genomic Encyclopedia of Type Strains, Phase IV (KMG-IV): sequencing the most valuable type-strain genomes for metagenomic binning, comparative biology and taxonomic classification.</title>
        <authorList>
            <person name="Goeker M."/>
        </authorList>
    </citation>
    <scope>NUCLEOTIDE SEQUENCE [LARGE SCALE GENOMIC DNA]</scope>
    <source>
        <strain evidence="6 7">DSM 27163</strain>
    </source>
</reference>
<dbReference type="InterPro" id="IPR013762">
    <property type="entry name" value="Integrase-like_cat_sf"/>
</dbReference>
<name>A0A7W9B7D5_9SPHN</name>
<evidence type="ECO:0000256" key="1">
    <source>
        <dbReference type="ARBA" id="ARBA00008857"/>
    </source>
</evidence>
<dbReference type="Pfam" id="PF13356">
    <property type="entry name" value="Arm-DNA-bind_3"/>
    <property type="match status" value="1"/>
</dbReference>
<evidence type="ECO:0000313" key="6">
    <source>
        <dbReference type="EMBL" id="MBB5707347.1"/>
    </source>
</evidence>
<keyword evidence="7" id="KW-1185">Reference proteome</keyword>
<dbReference type="GO" id="GO:0015074">
    <property type="term" value="P:DNA integration"/>
    <property type="evidence" value="ECO:0007669"/>
    <property type="project" value="UniProtKB-KW"/>
</dbReference>
<dbReference type="GO" id="GO:0006310">
    <property type="term" value="P:DNA recombination"/>
    <property type="evidence" value="ECO:0007669"/>
    <property type="project" value="UniProtKB-KW"/>
</dbReference>
<dbReference type="Gene3D" id="1.10.150.130">
    <property type="match status" value="1"/>
</dbReference>
<dbReference type="CDD" id="cd00796">
    <property type="entry name" value="INT_Rci_Hp1_C"/>
    <property type="match status" value="1"/>
</dbReference>
<dbReference type="EMBL" id="JACIJH010000009">
    <property type="protein sequence ID" value="MBB5707347.1"/>
    <property type="molecule type" value="Genomic_DNA"/>
</dbReference>
<evidence type="ECO:0000313" key="7">
    <source>
        <dbReference type="Proteomes" id="UP000537161"/>
    </source>
</evidence>
<dbReference type="InterPro" id="IPR038488">
    <property type="entry name" value="Integrase_DNA-bd_sf"/>
</dbReference>
<keyword evidence="4" id="KW-0233">DNA recombination</keyword>
<feature type="domain" description="Tyr recombinase" evidence="5">
    <location>
        <begin position="196"/>
        <end position="371"/>
    </location>
</feature>
<dbReference type="InterPro" id="IPR010998">
    <property type="entry name" value="Integrase_recombinase_N"/>
</dbReference>
<evidence type="ECO:0000256" key="2">
    <source>
        <dbReference type="ARBA" id="ARBA00022908"/>
    </source>
</evidence>
<evidence type="ECO:0000256" key="4">
    <source>
        <dbReference type="ARBA" id="ARBA00023172"/>
    </source>
</evidence>
<dbReference type="Pfam" id="PF00589">
    <property type="entry name" value="Phage_integrase"/>
    <property type="match status" value="1"/>
</dbReference>
<comment type="similarity">
    <text evidence="1">Belongs to the 'phage' integrase family.</text>
</comment>
<dbReference type="AlphaFoldDB" id="A0A7W9B7D5"/>
<dbReference type="PANTHER" id="PTHR30629">
    <property type="entry name" value="PROPHAGE INTEGRASE"/>
    <property type="match status" value="1"/>
</dbReference>
<dbReference type="InterPro" id="IPR050808">
    <property type="entry name" value="Phage_Integrase"/>
</dbReference>
<keyword evidence="2" id="KW-0229">DNA integration</keyword>
<dbReference type="PANTHER" id="PTHR30629:SF2">
    <property type="entry name" value="PROPHAGE INTEGRASE INTS-RELATED"/>
    <property type="match status" value="1"/>
</dbReference>